<keyword evidence="2" id="KW-0479">Metal-binding</keyword>
<dbReference type="EMBL" id="JBHPBY010000437">
    <property type="protein sequence ID" value="MFC1853168.1"/>
    <property type="molecule type" value="Genomic_DNA"/>
</dbReference>
<comment type="caution">
    <text evidence="6">The sequence shown here is derived from an EMBL/GenBank/DDBJ whole genome shotgun (WGS) entry which is preliminary data.</text>
</comment>
<accession>A0ABV6Z495</accession>
<dbReference type="InterPro" id="IPR017900">
    <property type="entry name" value="4Fe4S_Fe_S_CS"/>
</dbReference>
<organism evidence="6 7">
    <name type="scientific">candidate division CSSED10-310 bacterium</name>
    <dbReference type="NCBI Taxonomy" id="2855610"/>
    <lineage>
        <taxon>Bacteria</taxon>
        <taxon>Bacteria division CSSED10-310</taxon>
    </lineage>
</organism>
<keyword evidence="1" id="KW-0004">4Fe-4S</keyword>
<dbReference type="Proteomes" id="UP001594351">
    <property type="component" value="Unassembled WGS sequence"/>
</dbReference>
<protein>
    <submittedName>
        <fullName evidence="6">4Fe-4S dicluster domain-containing protein</fullName>
    </submittedName>
</protein>
<dbReference type="InterPro" id="IPR050954">
    <property type="entry name" value="ET_IronSulfur_Cluster-Binding"/>
</dbReference>
<feature type="domain" description="4Fe-4S ferredoxin-type" evidence="5">
    <location>
        <begin position="4"/>
        <end position="33"/>
    </location>
</feature>
<evidence type="ECO:0000256" key="4">
    <source>
        <dbReference type="ARBA" id="ARBA00023014"/>
    </source>
</evidence>
<dbReference type="SUPFAM" id="SSF54862">
    <property type="entry name" value="4Fe-4S ferredoxins"/>
    <property type="match status" value="1"/>
</dbReference>
<keyword evidence="4" id="KW-0411">Iron-sulfur</keyword>
<reference evidence="6 7" key="1">
    <citation type="submission" date="2024-09" db="EMBL/GenBank/DDBJ databases">
        <title>Laminarin stimulates single cell rates of sulfate reduction while oxygen inhibits transcriptomic activity in coastal marine sediment.</title>
        <authorList>
            <person name="Lindsay M."/>
            <person name="Orcutt B."/>
            <person name="Emerson D."/>
            <person name="Stepanauskas R."/>
            <person name="D'Angelo T."/>
        </authorList>
    </citation>
    <scope>NUCLEOTIDE SEQUENCE [LARGE SCALE GENOMIC DNA]</scope>
    <source>
        <strain evidence="6">SAG AM-311-K15</strain>
    </source>
</reference>
<dbReference type="PANTHER" id="PTHR43177">
    <property type="entry name" value="PROTEIN NRFC"/>
    <property type="match status" value="1"/>
</dbReference>
<feature type="domain" description="4Fe-4S ferredoxin-type" evidence="5">
    <location>
        <begin position="49"/>
        <end position="80"/>
    </location>
</feature>
<evidence type="ECO:0000313" key="6">
    <source>
        <dbReference type="EMBL" id="MFC1853168.1"/>
    </source>
</evidence>
<dbReference type="Pfam" id="PF13247">
    <property type="entry name" value="Fer4_11"/>
    <property type="match status" value="1"/>
</dbReference>
<dbReference type="InterPro" id="IPR017896">
    <property type="entry name" value="4Fe4S_Fe-S-bd"/>
</dbReference>
<evidence type="ECO:0000259" key="5">
    <source>
        <dbReference type="PROSITE" id="PS51379"/>
    </source>
</evidence>
<feature type="domain" description="4Fe-4S ferredoxin-type" evidence="5">
    <location>
        <begin position="82"/>
        <end position="111"/>
    </location>
</feature>
<evidence type="ECO:0000256" key="1">
    <source>
        <dbReference type="ARBA" id="ARBA00022485"/>
    </source>
</evidence>
<evidence type="ECO:0000256" key="3">
    <source>
        <dbReference type="ARBA" id="ARBA00023004"/>
    </source>
</evidence>
<evidence type="ECO:0000313" key="7">
    <source>
        <dbReference type="Proteomes" id="UP001594351"/>
    </source>
</evidence>
<proteinExistence type="predicted"/>
<name>A0ABV6Z495_UNCC1</name>
<dbReference type="PROSITE" id="PS00198">
    <property type="entry name" value="4FE4S_FER_1"/>
    <property type="match status" value="1"/>
</dbReference>
<keyword evidence="7" id="KW-1185">Reference proteome</keyword>
<gene>
    <name evidence="6" type="ORF">ACFL27_23470</name>
</gene>
<dbReference type="PROSITE" id="PS51379">
    <property type="entry name" value="4FE4S_FER_2"/>
    <property type="match status" value="3"/>
</dbReference>
<evidence type="ECO:0000256" key="2">
    <source>
        <dbReference type="ARBA" id="ARBA00022723"/>
    </source>
</evidence>
<sequence length="179" mass="19946">MVRYAMVIDTTKCVGCADCVVACKNENKVPDHYARDWIVERVDGVFPHLSLQIRSERCHHCSEPPCVYNCPTRASHIHNPGGIVLVEHALCTGCKACVASCPYDARFMNPIGYADKCTFCVHRVEQGKLPACVSVCPTYCLHFGDLDDPLSDVSRLVKSRKFITIIPEAGTRPNLYFLI</sequence>
<dbReference type="PANTHER" id="PTHR43177:SF3">
    <property type="entry name" value="PROTEIN NRFC HOMOLOG"/>
    <property type="match status" value="1"/>
</dbReference>
<dbReference type="Gene3D" id="3.30.70.20">
    <property type="match status" value="2"/>
</dbReference>
<dbReference type="CDD" id="cd10551">
    <property type="entry name" value="PsrB"/>
    <property type="match status" value="1"/>
</dbReference>
<keyword evidence="3" id="KW-0408">Iron</keyword>